<evidence type="ECO:0008006" key="3">
    <source>
        <dbReference type="Google" id="ProtNLM"/>
    </source>
</evidence>
<comment type="caution">
    <text evidence="1">The sequence shown here is derived from an EMBL/GenBank/DDBJ whole genome shotgun (WGS) entry which is preliminary data.</text>
</comment>
<evidence type="ECO:0000313" key="2">
    <source>
        <dbReference type="Proteomes" id="UP000809829"/>
    </source>
</evidence>
<protein>
    <recommendedName>
        <fullName evidence="3">YaaC-like Protein</fullName>
    </recommendedName>
</protein>
<proteinExistence type="predicted"/>
<dbReference type="Proteomes" id="UP000809829">
    <property type="component" value="Unassembled WGS sequence"/>
</dbReference>
<gene>
    <name evidence="1" type="ORF">JOC83_004014</name>
</gene>
<dbReference type="Pfam" id="PF14175">
    <property type="entry name" value="YaaC"/>
    <property type="match status" value="1"/>
</dbReference>
<dbReference type="InterPro" id="IPR026988">
    <property type="entry name" value="YaaC-like"/>
</dbReference>
<accession>A0ABS2R1K5</accession>
<keyword evidence="2" id="KW-1185">Reference proteome</keyword>
<dbReference type="EMBL" id="JAFBFC010000015">
    <property type="protein sequence ID" value="MBM7705102.1"/>
    <property type="molecule type" value="Genomic_DNA"/>
</dbReference>
<reference evidence="1 2" key="1">
    <citation type="submission" date="2021-01" db="EMBL/GenBank/DDBJ databases">
        <title>Genomic Encyclopedia of Type Strains, Phase IV (KMG-IV): sequencing the most valuable type-strain genomes for metagenomic binning, comparative biology and taxonomic classification.</title>
        <authorList>
            <person name="Goeker M."/>
        </authorList>
    </citation>
    <scope>NUCLEOTIDE SEQUENCE [LARGE SCALE GENOMIC DNA]</scope>
    <source>
        <strain evidence="1 2">DSM 104297</strain>
    </source>
</reference>
<name>A0ABS2R1K5_9BACI</name>
<evidence type="ECO:0000313" key="1">
    <source>
        <dbReference type="EMBL" id="MBM7705102.1"/>
    </source>
</evidence>
<organism evidence="1 2">
    <name type="scientific">Priestia iocasae</name>
    <dbReference type="NCBI Taxonomy" id="2291674"/>
    <lineage>
        <taxon>Bacteria</taxon>
        <taxon>Bacillati</taxon>
        <taxon>Bacillota</taxon>
        <taxon>Bacilli</taxon>
        <taxon>Bacillales</taxon>
        <taxon>Bacillaceae</taxon>
        <taxon>Priestia</taxon>
    </lineage>
</organism>
<sequence>MLFFSSTYTQKFLHRCYEREEIEKAEQISYENCYPFIYYLEHSKNYYDLSRTAPLPVKPVLLFYGMSQLLKACLLTTTPHYPENTSVLAHGVSARKRKKQGYDFLDDEVKVQKYGLFTHVSDKMFHMKHFEGKKYCMRSLMKNIPELTSCFQSICNQKYSVTVGDVTKGIIRIPDELIVNYHMDKERFSHHLTKQSKLRIELHHENEQLYGKIKKEHIDFYNCLPFMYDLYENTFSLPKNRSWDEELPEVLTHYLLLYNLSMISRYETEWWYELIHTYTAKDYPFITKFLSVTLDKIPYLLFSFLKMKTKKH</sequence>